<dbReference type="InterPro" id="IPR006311">
    <property type="entry name" value="TAT_signal"/>
</dbReference>
<dbReference type="GO" id="GO:0009061">
    <property type="term" value="P:anaerobic respiration"/>
    <property type="evidence" value="ECO:0007669"/>
    <property type="project" value="TreeGrafter"/>
</dbReference>
<keyword evidence="12 13" id="KW-0003">3Fe-4S</keyword>
<dbReference type="Pfam" id="PF14720">
    <property type="entry name" value="NiFe_hyd_SSU_C"/>
    <property type="match status" value="1"/>
</dbReference>
<evidence type="ECO:0000256" key="9">
    <source>
        <dbReference type="ARBA" id="ARBA00023002"/>
    </source>
</evidence>
<dbReference type="EC" id="1.12.99.6" evidence="16"/>
<evidence type="ECO:0000256" key="12">
    <source>
        <dbReference type="ARBA" id="ARBA00023291"/>
    </source>
</evidence>
<feature type="binding site" evidence="13">
    <location>
        <position position="255"/>
    </location>
    <ligand>
        <name>[4Fe-4S] cluster</name>
        <dbReference type="ChEBI" id="CHEBI:49883"/>
        <label>2</label>
    </ligand>
</feature>
<comment type="subcellular location">
    <subcellularLocation>
        <location evidence="3">Cell envelope</location>
    </subcellularLocation>
</comment>
<feature type="binding site" evidence="13">
    <location>
        <position position="60"/>
    </location>
    <ligand>
        <name>[4Fe-4S] cluster</name>
        <dbReference type="ChEBI" id="CHEBI:49883"/>
        <label>1</label>
    </ligand>
</feature>
<evidence type="ECO:0000256" key="11">
    <source>
        <dbReference type="ARBA" id="ARBA00023014"/>
    </source>
</evidence>
<evidence type="ECO:0000256" key="4">
    <source>
        <dbReference type="ARBA" id="ARBA00006605"/>
    </source>
</evidence>
<evidence type="ECO:0000313" key="16">
    <source>
        <dbReference type="EMBL" id="BAT71940.1"/>
    </source>
</evidence>
<evidence type="ECO:0000259" key="14">
    <source>
        <dbReference type="Pfam" id="PF01058"/>
    </source>
</evidence>
<feature type="binding site" evidence="13">
    <location>
        <position position="292"/>
    </location>
    <ligand>
        <name>[3Fe-4S] cluster</name>
        <dbReference type="ChEBI" id="CHEBI:21137"/>
    </ligand>
</feature>
<evidence type="ECO:0000313" key="17">
    <source>
        <dbReference type="Proteomes" id="UP000063234"/>
    </source>
</evidence>
<evidence type="ECO:0000256" key="5">
    <source>
        <dbReference type="ARBA" id="ARBA00011771"/>
    </source>
</evidence>
<keyword evidence="9 16" id="KW-0560">Oxidoreductase</keyword>
<dbReference type="SUPFAM" id="SSF56770">
    <property type="entry name" value="HydA/Nqo6-like"/>
    <property type="match status" value="1"/>
</dbReference>
<dbReference type="GO" id="GO:0030313">
    <property type="term" value="C:cell envelope"/>
    <property type="evidence" value="ECO:0007669"/>
    <property type="project" value="UniProtKB-SubCell"/>
</dbReference>
<feature type="binding site" evidence="13">
    <location>
        <position position="57"/>
    </location>
    <ligand>
        <name>[4Fe-4S] cluster</name>
        <dbReference type="ChEBI" id="CHEBI:49883"/>
        <label>1</label>
    </ligand>
</feature>
<dbReference type="Proteomes" id="UP000063234">
    <property type="component" value="Chromosome"/>
</dbReference>
<dbReference type="NCBIfam" id="TIGR01409">
    <property type="entry name" value="TAT_signal_seq"/>
    <property type="match status" value="1"/>
</dbReference>
<feature type="domain" description="NADH:ubiquinone oxidoreductase-like 20kDa subunit" evidence="14">
    <location>
        <begin position="57"/>
        <end position="202"/>
    </location>
</feature>
<dbReference type="GO" id="GO:0051539">
    <property type="term" value="F:4 iron, 4 sulfur cluster binding"/>
    <property type="evidence" value="ECO:0007669"/>
    <property type="project" value="UniProtKB-KW"/>
</dbReference>
<feature type="binding site" evidence="13">
    <location>
        <position position="261"/>
    </location>
    <ligand>
        <name>[4Fe-4S] cluster</name>
        <dbReference type="ChEBI" id="CHEBI:49883"/>
        <label>2</label>
    </ligand>
</feature>
<dbReference type="OrthoDB" id="9766729at2"/>
<dbReference type="PRINTS" id="PR00614">
    <property type="entry name" value="NIHGNASESMLL"/>
</dbReference>
<evidence type="ECO:0000259" key="15">
    <source>
        <dbReference type="Pfam" id="PF14720"/>
    </source>
</evidence>
<evidence type="ECO:0000256" key="3">
    <source>
        <dbReference type="ARBA" id="ARBA00004196"/>
    </source>
</evidence>
<evidence type="ECO:0000256" key="10">
    <source>
        <dbReference type="ARBA" id="ARBA00023004"/>
    </source>
</evidence>
<comment type="subunit">
    <text evidence="5">Heterodimer of a large and a small subunit.</text>
</comment>
<name>A0A0S3QUE6_THET7</name>
<dbReference type="InterPro" id="IPR001821">
    <property type="entry name" value="NiFe_hydrogenase_ssu"/>
</dbReference>
<feature type="domain" description="Cytochrome-c3 hydrogenase C-terminal" evidence="15">
    <location>
        <begin position="222"/>
        <end position="298"/>
    </location>
</feature>
<evidence type="ECO:0000256" key="6">
    <source>
        <dbReference type="ARBA" id="ARBA00022485"/>
    </source>
</evidence>
<dbReference type="AlphaFoldDB" id="A0A0S3QUE6"/>
<dbReference type="NCBIfam" id="TIGR00391">
    <property type="entry name" value="hydA"/>
    <property type="match status" value="1"/>
</dbReference>
<dbReference type="InterPro" id="IPR027394">
    <property type="entry name" value="Cytochrome-c3_hydrogenase_C"/>
</dbReference>
<gene>
    <name evidence="16" type="primary">hybS</name>
    <name evidence="16" type="ORF">TST_1148</name>
</gene>
<feature type="binding site" evidence="13">
    <location>
        <position position="270"/>
    </location>
    <ligand>
        <name>[3Fe-4S] cluster</name>
        <dbReference type="ChEBI" id="CHEBI:21137"/>
    </ligand>
</feature>
<dbReference type="KEGG" id="ttk:TST_1148"/>
<dbReference type="PROSITE" id="PS51318">
    <property type="entry name" value="TAT"/>
    <property type="match status" value="1"/>
</dbReference>
<dbReference type="PATRIC" id="fig|1298851.3.peg.1206"/>
<feature type="binding site" evidence="13">
    <location>
        <position position="189"/>
    </location>
    <ligand>
        <name>[4Fe-4S] cluster</name>
        <dbReference type="ChEBI" id="CHEBI:49883"/>
        <label>1</label>
    </ligand>
</feature>
<comment type="similarity">
    <text evidence="4">Belongs to the [NiFe]/[NiFeSe] hydrogenase small subunit family.</text>
</comment>
<feature type="binding site" evidence="13">
    <location>
        <position position="289"/>
    </location>
    <ligand>
        <name>[3Fe-4S] cluster</name>
        <dbReference type="ChEBI" id="CHEBI:21137"/>
    </ligand>
</feature>
<evidence type="ECO:0000256" key="8">
    <source>
        <dbReference type="ARBA" id="ARBA00022729"/>
    </source>
</evidence>
<accession>A0A0S3QUE6</accession>
<feature type="binding site" evidence="13">
    <location>
        <position position="227"/>
    </location>
    <ligand>
        <name>[4Fe-4S] cluster</name>
        <dbReference type="ChEBI" id="CHEBI:49883"/>
        <label>2</label>
    </ligand>
</feature>
<keyword evidence="6 13" id="KW-0004">4Fe-4S</keyword>
<dbReference type="GO" id="GO:0046872">
    <property type="term" value="F:metal ion binding"/>
    <property type="evidence" value="ECO:0007669"/>
    <property type="project" value="UniProtKB-KW"/>
</dbReference>
<comment type="cofactor">
    <cofactor evidence="1">
        <name>[3Fe-4S] cluster</name>
        <dbReference type="ChEBI" id="CHEBI:21137"/>
    </cofactor>
</comment>
<protein>
    <submittedName>
        <fullName evidence="16">Hydrogenase small subunit</fullName>
        <ecNumber evidence="16">1.12.99.6</ecNumber>
    </submittedName>
</protein>
<dbReference type="InterPro" id="IPR006137">
    <property type="entry name" value="NADH_UbQ_OxRdtase-like_20kDa"/>
</dbReference>
<proteinExistence type="inferred from homology"/>
<dbReference type="GO" id="GO:0033748">
    <property type="term" value="F:hydrogenase (acceptor) activity"/>
    <property type="evidence" value="ECO:0007669"/>
    <property type="project" value="UniProtKB-EC"/>
</dbReference>
<dbReference type="Pfam" id="PF01058">
    <property type="entry name" value="Oxidored_q6"/>
    <property type="match status" value="1"/>
</dbReference>
<dbReference type="InterPro" id="IPR037024">
    <property type="entry name" value="NiFe_Hase_small_N_sf"/>
</dbReference>
<dbReference type="PANTHER" id="PTHR30013:SF7">
    <property type="entry name" value="HYDROGENASE-2 SMALL CHAIN"/>
    <property type="match status" value="1"/>
</dbReference>
<dbReference type="GO" id="GO:0009055">
    <property type="term" value="F:electron transfer activity"/>
    <property type="evidence" value="ECO:0007669"/>
    <property type="project" value="TreeGrafter"/>
</dbReference>
<keyword evidence="8" id="KW-0732">Signal</keyword>
<dbReference type="Gene3D" id="3.40.50.700">
    <property type="entry name" value="NADH:ubiquinone oxidoreductase-like, 20kDa subunit"/>
    <property type="match status" value="1"/>
</dbReference>
<dbReference type="STRING" id="1298851.TST_1148"/>
<keyword evidence="17" id="KW-1185">Reference proteome</keyword>
<dbReference type="InterPro" id="IPR037148">
    <property type="entry name" value="NiFe-Hase_small_C_sf"/>
</dbReference>
<evidence type="ECO:0000256" key="1">
    <source>
        <dbReference type="ARBA" id="ARBA00001927"/>
    </source>
</evidence>
<reference evidence="17" key="1">
    <citation type="journal article" date="2018" name="Science">
        <title>A primordial and reversible TCA cycle in a facultatively chemolithoautotrophic thermophile.</title>
        <authorList>
            <person name="Nunoura T."/>
            <person name="Chikaraishi Y."/>
            <person name="Izaki R."/>
            <person name="Suwa T."/>
            <person name="Sato T."/>
            <person name="Harada T."/>
            <person name="Mori K."/>
            <person name="Kato Y."/>
            <person name="Miyazaki M."/>
            <person name="Shimamura S."/>
            <person name="Yanagawa K."/>
            <person name="Shuto A."/>
            <person name="Ohkouchi N."/>
            <person name="Fujita N."/>
            <person name="Takaki Y."/>
            <person name="Atomi H."/>
            <person name="Takai K."/>
        </authorList>
    </citation>
    <scope>NUCLEOTIDE SEQUENCE [LARGE SCALE GENOMIC DNA]</scope>
    <source>
        <strain evidence="17">DSM 17441 / JCM 13301 / NBRC 103674 / ABI70S6</strain>
    </source>
</reference>
<organism evidence="16 17">
    <name type="scientific">Thermosulfidibacter takaii (strain DSM 17441 / JCM 13301 / NBRC 103674 / ABI70S6)</name>
    <dbReference type="NCBI Taxonomy" id="1298851"/>
    <lineage>
        <taxon>Bacteria</taxon>
        <taxon>Pseudomonadati</taxon>
        <taxon>Thermosulfidibacterota</taxon>
        <taxon>Thermosulfidibacteria</taxon>
        <taxon>Thermosulfidibacterales</taxon>
        <taxon>Thermosulfidibacteraceae</taxon>
    </lineage>
</organism>
<dbReference type="RefSeq" id="WP_068549935.1">
    <property type="nucleotide sequence ID" value="NZ_AP013035.1"/>
</dbReference>
<evidence type="ECO:0000256" key="7">
    <source>
        <dbReference type="ARBA" id="ARBA00022723"/>
    </source>
</evidence>
<feature type="binding site" evidence="13">
    <location>
        <position position="155"/>
    </location>
    <ligand>
        <name>[4Fe-4S] cluster</name>
        <dbReference type="ChEBI" id="CHEBI:49883"/>
        <label>1</label>
    </ligand>
</feature>
<keyword evidence="10 13" id="KW-0408">Iron</keyword>
<dbReference type="Gene3D" id="4.10.480.10">
    <property type="entry name" value="Cytochrome-c3 hydrogenase, C-terminal domain"/>
    <property type="match status" value="1"/>
</dbReference>
<comment type="cofactor">
    <cofactor evidence="2">
        <name>[4Fe-4S] cluster</name>
        <dbReference type="ChEBI" id="CHEBI:49883"/>
    </cofactor>
</comment>
<dbReference type="GO" id="GO:0016020">
    <property type="term" value="C:membrane"/>
    <property type="evidence" value="ECO:0007669"/>
    <property type="project" value="TreeGrafter"/>
</dbReference>
<dbReference type="InterPro" id="IPR019546">
    <property type="entry name" value="TAT_signal_bac_arc"/>
</dbReference>
<keyword evidence="11 13" id="KW-0411">Iron-sulfur</keyword>
<dbReference type="EMBL" id="AP013035">
    <property type="protein sequence ID" value="BAT71940.1"/>
    <property type="molecule type" value="Genomic_DNA"/>
</dbReference>
<keyword evidence="7 13" id="KW-0479">Metal-binding</keyword>
<dbReference type="PANTHER" id="PTHR30013">
    <property type="entry name" value="NIFE / NIFESE HYDROGENASE SMALL SUBUNIT FAMILY MEMBER"/>
    <property type="match status" value="1"/>
</dbReference>
<dbReference type="PIRSF" id="PIRSF000310">
    <property type="entry name" value="NiFe_hyd_ssu"/>
    <property type="match status" value="1"/>
</dbReference>
<feature type="binding site" evidence="13">
    <location>
        <position position="230"/>
    </location>
    <ligand>
        <name>[4Fe-4S] cluster</name>
        <dbReference type="ChEBI" id="CHEBI:49883"/>
        <label>2</label>
    </ligand>
</feature>
<dbReference type="GO" id="GO:0051538">
    <property type="term" value="F:3 iron, 4 sulfur cluster binding"/>
    <property type="evidence" value="ECO:0007669"/>
    <property type="project" value="UniProtKB-KW"/>
</dbReference>
<dbReference type="GO" id="GO:0008901">
    <property type="term" value="F:ferredoxin hydrogenase activity"/>
    <property type="evidence" value="ECO:0007669"/>
    <property type="project" value="InterPro"/>
</dbReference>
<dbReference type="GO" id="GO:0044569">
    <property type="term" value="C:[Ni-Fe] hydrogenase complex"/>
    <property type="evidence" value="ECO:0007669"/>
    <property type="project" value="TreeGrafter"/>
</dbReference>
<dbReference type="GO" id="GO:0009375">
    <property type="term" value="C:ferredoxin hydrogenase complex"/>
    <property type="evidence" value="ECO:0007669"/>
    <property type="project" value="InterPro"/>
</dbReference>
<sequence length="368" mass="39421">MLDRVLREKTLSRRDFLKLCMIATATMGLPVSMVDKVMAAVQDKKRPPVIWLHFQECTGCSEALLRATNPDLSTLILDLISLDYHETLMAAAGHQAEAALEESMKKHKGKYICVVEGSIPTKDGGVYCKIAGKKATNILNEVGGNAAAVIAVGNCASYGGVQSAQPNPTGASGVMDVLKGKPIINVPGCPPNPYNFLSTVLYVLTFKKIPALDKYNRPKFAYGRLIHEHCERRPHFDAGRFAEKFGDEGHRKGWCLYKLGCKGPVTYANCCTTRFNDMDVWPIGIGAPCAGCTEKGVAFFMPLREKVEIHEKEPPAQYAPISVKGGKVSPGGVAAASAAVGAALGAAAVAAYKLPDSGEADHGEKRGK</sequence>
<evidence type="ECO:0000256" key="13">
    <source>
        <dbReference type="PIRSR" id="PIRSR000310-1"/>
    </source>
</evidence>
<evidence type="ECO:0000256" key="2">
    <source>
        <dbReference type="ARBA" id="ARBA00001966"/>
    </source>
</evidence>